<organism evidence="3 4">
    <name type="scientific">Truncatella angustata</name>
    <dbReference type="NCBI Taxonomy" id="152316"/>
    <lineage>
        <taxon>Eukaryota</taxon>
        <taxon>Fungi</taxon>
        <taxon>Dikarya</taxon>
        <taxon>Ascomycota</taxon>
        <taxon>Pezizomycotina</taxon>
        <taxon>Sordariomycetes</taxon>
        <taxon>Xylariomycetidae</taxon>
        <taxon>Amphisphaeriales</taxon>
        <taxon>Sporocadaceae</taxon>
        <taxon>Truncatella</taxon>
    </lineage>
</organism>
<dbReference type="RefSeq" id="XP_045955027.1">
    <property type="nucleotide sequence ID" value="XM_046096456.1"/>
</dbReference>
<feature type="region of interest" description="Disordered" evidence="2">
    <location>
        <begin position="646"/>
        <end position="669"/>
    </location>
</feature>
<gene>
    <name evidence="3" type="ORF">BKA67DRAFT_366739</name>
</gene>
<name>A0A9P8UEP7_9PEZI</name>
<feature type="compositionally biased region" description="Low complexity" evidence="2">
    <location>
        <begin position="648"/>
        <end position="661"/>
    </location>
</feature>
<reference evidence="3" key="1">
    <citation type="journal article" date="2021" name="Nat. Commun.">
        <title>Genetic determinants of endophytism in the Arabidopsis root mycobiome.</title>
        <authorList>
            <person name="Mesny F."/>
            <person name="Miyauchi S."/>
            <person name="Thiergart T."/>
            <person name="Pickel B."/>
            <person name="Atanasova L."/>
            <person name="Karlsson M."/>
            <person name="Huettel B."/>
            <person name="Barry K.W."/>
            <person name="Haridas S."/>
            <person name="Chen C."/>
            <person name="Bauer D."/>
            <person name="Andreopoulos W."/>
            <person name="Pangilinan J."/>
            <person name="LaButti K."/>
            <person name="Riley R."/>
            <person name="Lipzen A."/>
            <person name="Clum A."/>
            <person name="Drula E."/>
            <person name="Henrissat B."/>
            <person name="Kohler A."/>
            <person name="Grigoriev I.V."/>
            <person name="Martin F.M."/>
            <person name="Hacquard S."/>
        </authorList>
    </citation>
    <scope>NUCLEOTIDE SEQUENCE</scope>
    <source>
        <strain evidence="3">MPI-SDFR-AT-0073</strain>
    </source>
</reference>
<protein>
    <submittedName>
        <fullName evidence="3">Uncharacterized protein</fullName>
    </submittedName>
</protein>
<sequence length="933" mass="104789">MGHHDSSKAAHVVRLTHHHRGHGIDNMECDEDPHDKGYMKRDVRAEGHRATTATKQNRASERISSNDFVQNWLANTNIPRLDTAARSVGVANHSNAHHKQSSQDYGDEIWRESSYRRGTSWQPQHLVSGNKDLFAPITATRSRLGYQRKKRYISDDSSLLSVAQHHRASTSDPLSIQQNVNDETQQRDVRKKPVASDDNSSHQQPSTPEYVYFERRPRYKTRKDKYDTRKETHKHKTYGADMTHHTSKKRRNEDKKKVLHSSRNVMKNFNSDVVLRERVTMPQSLRPGLFKNGRHATIKPVGDLSFSNMRFLQEKKQDIASKQLSKRRLQELERQNKEIEEISAFFLPEKPSSNNHILQQGPGELIAGGRVPGAIPEQCFGRQSDQDTLEASIYPHTFLNAGAISSRSYDHADGSSVRSAPNVSQESSKASKTTTYFTWSRSPTRSPFQSERQVSLTSSCSSIRQNNIPDSIRKLLVDTGIFKGTGISGYDDESANVAIQDESAESISSKVVMTTDIGNKADSGHCVGPNCTSTIPEDPSRSLMARWQATFTPKWQSCSQQGSKAKNSFNVLVEGLPRHHNHTSQAMSDPRREDPETQLPGDKSIKFERLRGSAENCLGRRLSSEIPSKIDSHCILSDMTNNVRRSDIQSSSSAEKASVASRDIMPPPPLPPILSAPTVIIPSDHMELTPPTNRHIPAEAEISAVHKMIDQFKTQAKTSLCTSTTDCACCTTCMPVNESAFSDIQPASWLPRPVTPSTSMTLQSINASRDSSRPLYTGQATTSTNHKQSISSTYPLPGKVETMADYIARIEHEIQDKPACQYTEEAMTSIENPSYEQPRDTHPSITYQGYSTIESHHTAEEEDIRLNSGFGNSGWQHDLECGESTGLEAICDETSRFAPIRVQVPRDMQHVDDLEEERYEMSTFWRPNQFMQF</sequence>
<keyword evidence="4" id="KW-1185">Reference proteome</keyword>
<feature type="region of interest" description="Disordered" evidence="2">
    <location>
        <begin position="581"/>
        <end position="600"/>
    </location>
</feature>
<feature type="compositionally biased region" description="Polar residues" evidence="2">
    <location>
        <begin position="416"/>
        <end position="431"/>
    </location>
</feature>
<dbReference type="OrthoDB" id="4779642at2759"/>
<evidence type="ECO:0000256" key="2">
    <source>
        <dbReference type="SAM" id="MobiDB-lite"/>
    </source>
</evidence>
<dbReference type="Proteomes" id="UP000758603">
    <property type="component" value="Unassembled WGS sequence"/>
</dbReference>
<dbReference type="AlphaFoldDB" id="A0A9P8UEP7"/>
<dbReference type="GeneID" id="70125348"/>
<feature type="coiled-coil region" evidence="1">
    <location>
        <begin position="312"/>
        <end position="342"/>
    </location>
</feature>
<feature type="compositionally biased region" description="Polar residues" evidence="2">
    <location>
        <begin position="197"/>
        <end position="207"/>
    </location>
</feature>
<proteinExistence type="predicted"/>
<feature type="compositionally biased region" description="Polar residues" evidence="2">
    <location>
        <begin position="778"/>
        <end position="794"/>
    </location>
</feature>
<evidence type="ECO:0000256" key="1">
    <source>
        <dbReference type="SAM" id="Coils"/>
    </source>
</evidence>
<feature type="compositionally biased region" description="Polar residues" evidence="2">
    <location>
        <begin position="170"/>
        <end position="183"/>
    </location>
</feature>
<comment type="caution">
    <text evidence="3">The sequence shown here is derived from an EMBL/GenBank/DDBJ whole genome shotgun (WGS) entry which is preliminary data.</text>
</comment>
<evidence type="ECO:0000313" key="3">
    <source>
        <dbReference type="EMBL" id="KAH6648520.1"/>
    </source>
</evidence>
<feature type="region of interest" description="Disordered" evidence="2">
    <location>
        <begin position="164"/>
        <end position="258"/>
    </location>
</feature>
<accession>A0A9P8UEP7</accession>
<feature type="region of interest" description="Disordered" evidence="2">
    <location>
        <begin position="409"/>
        <end position="431"/>
    </location>
</feature>
<keyword evidence="1" id="KW-0175">Coiled coil</keyword>
<feature type="region of interest" description="Disordered" evidence="2">
    <location>
        <begin position="768"/>
        <end position="795"/>
    </location>
</feature>
<dbReference type="EMBL" id="JAGPXC010000007">
    <property type="protein sequence ID" value="KAH6648520.1"/>
    <property type="molecule type" value="Genomic_DNA"/>
</dbReference>
<evidence type="ECO:0000313" key="4">
    <source>
        <dbReference type="Proteomes" id="UP000758603"/>
    </source>
</evidence>